<dbReference type="EMBL" id="HBFG01000012">
    <property type="protein sequence ID" value="CAD8727919.1"/>
    <property type="molecule type" value="Transcribed_RNA"/>
</dbReference>
<reference evidence="1" key="1">
    <citation type="submission" date="2021-01" db="EMBL/GenBank/DDBJ databases">
        <authorList>
            <person name="Corre E."/>
            <person name="Pelletier E."/>
            <person name="Niang G."/>
            <person name="Scheremetjew M."/>
            <person name="Finn R."/>
            <person name="Kale V."/>
            <person name="Holt S."/>
            <person name="Cochrane G."/>
            <person name="Meng A."/>
            <person name="Brown T."/>
            <person name="Cohen L."/>
        </authorList>
    </citation>
    <scope>NUCLEOTIDE SEQUENCE</scope>
    <source>
        <strain evidence="1">B596</strain>
    </source>
</reference>
<name>A0A7S0TA72_9STRA</name>
<dbReference type="InterPro" id="IPR036291">
    <property type="entry name" value="NAD(P)-bd_dom_sf"/>
</dbReference>
<evidence type="ECO:0000313" key="1">
    <source>
        <dbReference type="EMBL" id="CAD8727919.1"/>
    </source>
</evidence>
<gene>
    <name evidence="1" type="ORF">PDEL0327_LOCUS7</name>
</gene>
<organism evidence="1">
    <name type="scientific">Pseudo-nitzschia delicatissima</name>
    <dbReference type="NCBI Taxonomy" id="44447"/>
    <lineage>
        <taxon>Eukaryota</taxon>
        <taxon>Sar</taxon>
        <taxon>Stramenopiles</taxon>
        <taxon>Ochrophyta</taxon>
        <taxon>Bacillariophyta</taxon>
        <taxon>Bacillariophyceae</taxon>
        <taxon>Bacillariophycidae</taxon>
        <taxon>Bacillariales</taxon>
        <taxon>Bacillariaceae</taxon>
        <taxon>Pseudo-nitzschia</taxon>
    </lineage>
</organism>
<dbReference type="Gene3D" id="3.40.50.720">
    <property type="entry name" value="NAD(P)-binding Rossmann-like Domain"/>
    <property type="match status" value="1"/>
</dbReference>
<sequence>MTVDTTHGFSMSMSSVPQQGSAAKPYEKQKVAVFGTGGYLAACTYGFLQRAGSLYGTGIAGIGAPRAIVATAAGSAGLNSVLSKNFVLAQADESFIRCTDMTSAESIANKLSGFDAAIIGTRYCFKTNIPVTAGTYGKSPNDKTKEFFMDQPRGRTSQLMDDPEYSYTCFYNTLEACRNSNKMKHLVVVETDAEFETEYVGDKYIALLEEAGIPYTYIRPVGRLDNIENFTFKTGIRSDLRITRANSLEELQPVSDGVVYREHLAAVCVQALMTLSWEENKVIQVEQSDYELEPPNEKTVNPAKEWCVNSGIVMNSMAEVLV</sequence>
<dbReference type="AlphaFoldDB" id="A0A7S0TA72"/>
<protein>
    <submittedName>
        <fullName evidence="1">Uncharacterized protein</fullName>
    </submittedName>
</protein>
<dbReference type="SUPFAM" id="SSF51735">
    <property type="entry name" value="NAD(P)-binding Rossmann-fold domains"/>
    <property type="match status" value="1"/>
</dbReference>
<accession>A0A7S0TA72</accession>
<proteinExistence type="predicted"/>